<dbReference type="InterPro" id="IPR011992">
    <property type="entry name" value="EF-hand-dom_pair"/>
</dbReference>
<dbReference type="PROSITE" id="PS00018">
    <property type="entry name" value="EF_HAND_1"/>
    <property type="match status" value="1"/>
</dbReference>
<reference evidence="3" key="1">
    <citation type="submission" date="2022-01" db="EMBL/GenBank/DDBJ databases">
        <title>Genome Sequence Resource for Two Populations of Ditylenchus destructor, the Migratory Endoparasitic Phytonematode.</title>
        <authorList>
            <person name="Zhang H."/>
            <person name="Lin R."/>
            <person name="Xie B."/>
        </authorList>
    </citation>
    <scope>NUCLEOTIDE SEQUENCE</scope>
    <source>
        <strain evidence="3">BazhouSP</strain>
    </source>
</reference>
<dbReference type="GO" id="GO:0005509">
    <property type="term" value="F:calcium ion binding"/>
    <property type="evidence" value="ECO:0007669"/>
    <property type="project" value="InterPro"/>
</dbReference>
<dbReference type="InterPro" id="IPR018247">
    <property type="entry name" value="EF_Hand_1_Ca_BS"/>
</dbReference>
<dbReference type="Gene3D" id="1.10.238.10">
    <property type="entry name" value="EF-hand"/>
    <property type="match status" value="1"/>
</dbReference>
<evidence type="ECO:0000313" key="3">
    <source>
        <dbReference type="EMBL" id="KAI1692630.1"/>
    </source>
</evidence>
<dbReference type="InterPro" id="IPR002048">
    <property type="entry name" value="EF_hand_dom"/>
</dbReference>
<gene>
    <name evidence="3" type="ORF">DdX_21150</name>
</gene>
<evidence type="ECO:0000313" key="4">
    <source>
        <dbReference type="Proteomes" id="UP001201812"/>
    </source>
</evidence>
<organism evidence="3 4">
    <name type="scientific">Ditylenchus destructor</name>
    <dbReference type="NCBI Taxonomy" id="166010"/>
    <lineage>
        <taxon>Eukaryota</taxon>
        <taxon>Metazoa</taxon>
        <taxon>Ecdysozoa</taxon>
        <taxon>Nematoda</taxon>
        <taxon>Chromadorea</taxon>
        <taxon>Rhabditida</taxon>
        <taxon>Tylenchina</taxon>
        <taxon>Tylenchomorpha</taxon>
        <taxon>Sphaerularioidea</taxon>
        <taxon>Anguinidae</taxon>
        <taxon>Anguininae</taxon>
        <taxon>Ditylenchus</taxon>
    </lineage>
</organism>
<protein>
    <recommendedName>
        <fullName evidence="2">EF-hand domain-containing protein</fullName>
    </recommendedName>
</protein>
<name>A0AAD4QVI9_9BILA</name>
<dbReference type="PROSITE" id="PS50222">
    <property type="entry name" value="EF_HAND_2"/>
    <property type="match status" value="2"/>
</dbReference>
<dbReference type="EMBL" id="JAKKPZ010000735">
    <property type="protein sequence ID" value="KAI1692630.1"/>
    <property type="molecule type" value="Genomic_DNA"/>
</dbReference>
<dbReference type="SUPFAM" id="SSF47473">
    <property type="entry name" value="EF-hand"/>
    <property type="match status" value="1"/>
</dbReference>
<feature type="domain" description="EF-hand" evidence="2">
    <location>
        <begin position="75"/>
        <end position="96"/>
    </location>
</feature>
<sequence>MLLSCLYEIPGCYRFKKDVNVFLKPPSEVSYLRVNRRSAREHALSLFDEIDQNQNGKIDTAETELYLGKFSLEEYRKMDVNSNGFIEPEEFDETLK</sequence>
<dbReference type="Proteomes" id="UP001201812">
    <property type="component" value="Unassembled WGS sequence"/>
</dbReference>
<dbReference type="AlphaFoldDB" id="A0AAD4QVI9"/>
<comment type="caution">
    <text evidence="3">The sequence shown here is derived from an EMBL/GenBank/DDBJ whole genome shotgun (WGS) entry which is preliminary data.</text>
</comment>
<keyword evidence="1" id="KW-0106">Calcium</keyword>
<evidence type="ECO:0000256" key="1">
    <source>
        <dbReference type="ARBA" id="ARBA00022837"/>
    </source>
</evidence>
<dbReference type="Pfam" id="PF13202">
    <property type="entry name" value="EF-hand_5"/>
    <property type="match status" value="2"/>
</dbReference>
<keyword evidence="4" id="KW-1185">Reference proteome</keyword>
<evidence type="ECO:0000259" key="2">
    <source>
        <dbReference type="PROSITE" id="PS50222"/>
    </source>
</evidence>
<feature type="domain" description="EF-hand" evidence="2">
    <location>
        <begin position="38"/>
        <end position="73"/>
    </location>
</feature>
<proteinExistence type="predicted"/>
<accession>A0AAD4QVI9</accession>